<dbReference type="HOGENOM" id="CLU_3214483_0_0_9"/>
<accession>C0E8E8</accession>
<protein>
    <submittedName>
        <fullName evidence="1">Uncharacterized protein</fullName>
    </submittedName>
</protein>
<evidence type="ECO:0000313" key="2">
    <source>
        <dbReference type="Proteomes" id="UP000003340"/>
    </source>
</evidence>
<reference evidence="1 2" key="1">
    <citation type="submission" date="2009-01" db="EMBL/GenBank/DDBJ databases">
        <authorList>
            <person name="Fulton L."/>
            <person name="Clifton S."/>
            <person name="Fulton B."/>
            <person name="Xu J."/>
            <person name="Minx P."/>
            <person name="Pepin K.H."/>
            <person name="Johnson M."/>
            <person name="Bhonagiri V."/>
            <person name="Nash W.E."/>
            <person name="Mardis E.R."/>
            <person name="Wilson R.K."/>
        </authorList>
    </citation>
    <scope>NUCLEOTIDE SEQUENCE [LARGE SCALE GENOMIC DNA]</scope>
    <source>
        <strain evidence="1 2">DSM 5476</strain>
    </source>
</reference>
<comment type="caution">
    <text evidence="1">The sequence shown here is derived from an EMBL/GenBank/DDBJ whole genome shotgun (WGS) entry which is preliminary data.</text>
</comment>
<organism evidence="1 2">
    <name type="scientific">[Clostridium] methylpentosum DSM 5476</name>
    <dbReference type="NCBI Taxonomy" id="537013"/>
    <lineage>
        <taxon>Bacteria</taxon>
        <taxon>Bacillati</taxon>
        <taxon>Bacillota</taxon>
        <taxon>Clostridia</taxon>
        <taxon>Eubacteriales</taxon>
        <taxon>Oscillospiraceae</taxon>
        <taxon>Oscillospiraceae incertae sedis</taxon>
    </lineage>
</organism>
<keyword evidence="2" id="KW-1185">Reference proteome</keyword>
<gene>
    <name evidence="1" type="ORF">CLOSTMETH_00093</name>
</gene>
<evidence type="ECO:0000313" key="1">
    <source>
        <dbReference type="EMBL" id="EEG32260.1"/>
    </source>
</evidence>
<proteinExistence type="predicted"/>
<dbReference type="EMBL" id="ACEC01000003">
    <property type="protein sequence ID" value="EEG32260.1"/>
    <property type="molecule type" value="Genomic_DNA"/>
</dbReference>
<dbReference type="Proteomes" id="UP000003340">
    <property type="component" value="Unassembled WGS sequence"/>
</dbReference>
<reference evidence="1 2" key="2">
    <citation type="submission" date="2009-02" db="EMBL/GenBank/DDBJ databases">
        <title>Draft genome sequence of Clostridium methylpentosum (DSM 5476).</title>
        <authorList>
            <person name="Sudarsanam P."/>
            <person name="Ley R."/>
            <person name="Guruge J."/>
            <person name="Turnbaugh P.J."/>
            <person name="Mahowald M."/>
            <person name="Liep D."/>
            <person name="Gordon J."/>
        </authorList>
    </citation>
    <scope>NUCLEOTIDE SEQUENCE [LARGE SCALE GENOMIC DNA]</scope>
    <source>
        <strain evidence="1 2">DSM 5476</strain>
    </source>
</reference>
<dbReference type="AlphaFoldDB" id="C0E8E8"/>
<name>C0E8E8_9FIRM</name>
<sequence>MLSPTGKTGGLKEPPVSFAALTSHSYPVQTGTEYVNKKSVFFRV</sequence>